<accession>A0ABR2P8D0</accession>
<dbReference type="Proteomes" id="UP001396334">
    <property type="component" value="Unassembled WGS sequence"/>
</dbReference>
<evidence type="ECO:0008006" key="4">
    <source>
        <dbReference type="Google" id="ProtNLM"/>
    </source>
</evidence>
<evidence type="ECO:0000313" key="3">
    <source>
        <dbReference type="Proteomes" id="UP001396334"/>
    </source>
</evidence>
<proteinExistence type="predicted"/>
<name>A0ABR2P8D0_9ROSI</name>
<evidence type="ECO:0000313" key="2">
    <source>
        <dbReference type="EMBL" id="KAK8984698.1"/>
    </source>
</evidence>
<feature type="compositionally biased region" description="Low complexity" evidence="1">
    <location>
        <begin position="188"/>
        <end position="198"/>
    </location>
</feature>
<feature type="compositionally biased region" description="Low complexity" evidence="1">
    <location>
        <begin position="146"/>
        <end position="157"/>
    </location>
</feature>
<feature type="compositionally biased region" description="Low complexity" evidence="1">
    <location>
        <begin position="124"/>
        <end position="136"/>
    </location>
</feature>
<evidence type="ECO:0000256" key="1">
    <source>
        <dbReference type="SAM" id="MobiDB-lite"/>
    </source>
</evidence>
<sequence length="396" mass="44051">MLEDVNWSYLKEMFYEVQLWFENASYGERATWIELFGLQLHSWNHETIRKVAELWGIFEALGENANLTKDCEMVSALISTSYERKIEEIVEIEVGNVIHSVRVVEVGFKDEFLNKVSVQKNEMSTSVDCSNSSVESSSDHDRSKSPEPSSVSSSQSGKPKRLSNVNSSVMDSINANLLENGPNGLGNINAAFNNNSERVNNKENENPYDSDEENNMSKKDIPTPQSREKPNCKSGPSWAEVVGNGLKETTNMEAQFSGLDKVREDVENMGFGRLEIQLEEGVAVKELVKDSGSSKSNSAMGIRGFDGENKMFSPKKNLRSYLACGKNPSGEESNPDNVGGKFDLPEFHSSIEAPRRKMYVWEELGELKMLGLTHGSWVVISLVRGGIKRVGAKGIE</sequence>
<protein>
    <recommendedName>
        <fullName evidence="4">DUF4283 domain-containing protein</fullName>
    </recommendedName>
</protein>
<organism evidence="2 3">
    <name type="scientific">Hibiscus sabdariffa</name>
    <name type="common">roselle</name>
    <dbReference type="NCBI Taxonomy" id="183260"/>
    <lineage>
        <taxon>Eukaryota</taxon>
        <taxon>Viridiplantae</taxon>
        <taxon>Streptophyta</taxon>
        <taxon>Embryophyta</taxon>
        <taxon>Tracheophyta</taxon>
        <taxon>Spermatophyta</taxon>
        <taxon>Magnoliopsida</taxon>
        <taxon>eudicotyledons</taxon>
        <taxon>Gunneridae</taxon>
        <taxon>Pentapetalae</taxon>
        <taxon>rosids</taxon>
        <taxon>malvids</taxon>
        <taxon>Malvales</taxon>
        <taxon>Malvaceae</taxon>
        <taxon>Malvoideae</taxon>
        <taxon>Hibiscus</taxon>
    </lineage>
</organism>
<gene>
    <name evidence="2" type="ORF">V6N11_020014</name>
</gene>
<comment type="caution">
    <text evidence="2">The sequence shown here is derived from an EMBL/GenBank/DDBJ whole genome shotgun (WGS) entry which is preliminary data.</text>
</comment>
<dbReference type="EMBL" id="JBBPBN010000075">
    <property type="protein sequence ID" value="KAK8984698.1"/>
    <property type="molecule type" value="Genomic_DNA"/>
</dbReference>
<keyword evidence="3" id="KW-1185">Reference proteome</keyword>
<feature type="compositionally biased region" description="Basic and acidic residues" evidence="1">
    <location>
        <begin position="215"/>
        <end position="231"/>
    </location>
</feature>
<reference evidence="2 3" key="1">
    <citation type="journal article" date="2024" name="G3 (Bethesda)">
        <title>Genome assembly of Hibiscus sabdariffa L. provides insights into metabolisms of medicinal natural products.</title>
        <authorList>
            <person name="Kim T."/>
        </authorList>
    </citation>
    <scope>NUCLEOTIDE SEQUENCE [LARGE SCALE GENOMIC DNA]</scope>
    <source>
        <strain evidence="2">TK-2024</strain>
        <tissue evidence="2">Old leaves</tissue>
    </source>
</reference>
<feature type="region of interest" description="Disordered" evidence="1">
    <location>
        <begin position="188"/>
        <end position="237"/>
    </location>
</feature>
<feature type="region of interest" description="Disordered" evidence="1">
    <location>
        <begin position="124"/>
        <end position="164"/>
    </location>
</feature>